<dbReference type="PANTHER" id="PTHR11926">
    <property type="entry name" value="GLUCOSYL/GLUCURONOSYL TRANSFERASES"/>
    <property type="match status" value="1"/>
</dbReference>
<dbReference type="Gene3D" id="3.40.50.2000">
    <property type="entry name" value="Glycogen Phosphorylase B"/>
    <property type="match status" value="2"/>
</dbReference>
<name>A0A5S9Y237_ARATH</name>
<evidence type="ECO:0000256" key="2">
    <source>
        <dbReference type="ARBA" id="ARBA00022676"/>
    </source>
</evidence>
<dbReference type="OrthoDB" id="5835829at2759"/>
<reference evidence="4 5" key="1">
    <citation type="submission" date="2019-12" db="EMBL/GenBank/DDBJ databases">
        <authorList>
            <person name="Jiao W.-B."/>
            <person name="Schneeberger K."/>
        </authorList>
    </citation>
    <scope>NUCLEOTIDE SEQUENCE [LARGE SCALE GENOMIC DNA]</scope>
    <source>
        <strain evidence="5">cv. C24</strain>
    </source>
</reference>
<dbReference type="InterPro" id="IPR002213">
    <property type="entry name" value="UDP_glucos_trans"/>
</dbReference>
<dbReference type="AlphaFoldDB" id="A0A5S9Y237"/>
<dbReference type="ExpressionAtlas" id="A0A5S9Y237">
    <property type="expression patterns" value="baseline and differential"/>
</dbReference>
<protein>
    <recommendedName>
        <fullName evidence="6">Glycosyltransferase</fullName>
    </recommendedName>
</protein>
<dbReference type="Proteomes" id="UP000434276">
    <property type="component" value="Unassembled WGS sequence"/>
</dbReference>
<dbReference type="Pfam" id="PF00201">
    <property type="entry name" value="UDPGT"/>
    <property type="match status" value="1"/>
</dbReference>
<dbReference type="SUPFAM" id="SSF53756">
    <property type="entry name" value="UDP-Glycosyltransferase/glycogen phosphorylase"/>
    <property type="match status" value="1"/>
</dbReference>
<accession>A0A5S9Y237</accession>
<evidence type="ECO:0008006" key="6">
    <source>
        <dbReference type="Google" id="ProtNLM"/>
    </source>
</evidence>
<evidence type="ECO:0000313" key="4">
    <source>
        <dbReference type="EMBL" id="CAA0400921.1"/>
    </source>
</evidence>
<evidence type="ECO:0000256" key="3">
    <source>
        <dbReference type="ARBA" id="ARBA00022679"/>
    </source>
</evidence>
<evidence type="ECO:0000313" key="5">
    <source>
        <dbReference type="Proteomes" id="UP000434276"/>
    </source>
</evidence>
<dbReference type="GO" id="GO:0035251">
    <property type="term" value="F:UDP-glucosyltransferase activity"/>
    <property type="evidence" value="ECO:0007669"/>
    <property type="project" value="UniProtKB-ARBA"/>
</dbReference>
<dbReference type="CDD" id="cd03784">
    <property type="entry name" value="GT1_Gtf-like"/>
    <property type="match status" value="1"/>
</dbReference>
<dbReference type="EMBL" id="CACSHJ010000096">
    <property type="protein sequence ID" value="CAA0400921.1"/>
    <property type="molecule type" value="Genomic_DNA"/>
</dbReference>
<evidence type="ECO:0000256" key="1">
    <source>
        <dbReference type="ARBA" id="ARBA00009995"/>
    </source>
</evidence>
<organism evidence="4 5">
    <name type="scientific">Arabidopsis thaliana</name>
    <name type="common">Mouse-ear cress</name>
    <dbReference type="NCBI Taxonomy" id="3702"/>
    <lineage>
        <taxon>Eukaryota</taxon>
        <taxon>Viridiplantae</taxon>
        <taxon>Streptophyta</taxon>
        <taxon>Embryophyta</taxon>
        <taxon>Tracheophyta</taxon>
        <taxon>Spermatophyta</taxon>
        <taxon>Magnoliopsida</taxon>
        <taxon>eudicotyledons</taxon>
        <taxon>Gunneridae</taxon>
        <taxon>Pentapetalae</taxon>
        <taxon>rosids</taxon>
        <taxon>malvids</taxon>
        <taxon>Brassicales</taxon>
        <taxon>Brassicaceae</taxon>
        <taxon>Camelineae</taxon>
        <taxon>Arabidopsis</taxon>
    </lineage>
</organism>
<dbReference type="FunFam" id="3.40.50.2000:FF:000120">
    <property type="entry name" value="UDP-glycosyltransferase 76C1"/>
    <property type="match status" value="1"/>
</dbReference>
<dbReference type="FunFam" id="3.40.50.2000:FF:000040">
    <property type="entry name" value="UDP-glycosyltransferase 76C1"/>
    <property type="match status" value="1"/>
</dbReference>
<keyword evidence="2" id="KW-0328">Glycosyltransferase</keyword>
<proteinExistence type="inferred from homology"/>
<sequence>MEKSNGLRVILFPLPLQGCINPMIQLAKILHSRGFSITVIHTCFNAPKASSHPLFTFLEIPDGLSETEKRTNNTKLLLTLLNRNCESPFRECLSKLLQSADSETGEEKQRISCLIADSGWMFTQPIAQSLKLPILVLSVFTVSFFRCQFVLPKLRREVYLPLQDSEQEDLVQEFPPLRKKDIVRILDVESDILDPFLDKVLQMTKASSGLIFMSCEELDHDSVSQAREDFKIPIFGIGPSHSHFPATSSSLSTPDETCIPWLDKQEDKSVIYVSYGSIVTISESDLIEIAWGLRNSDQPFLLVVRVGSVRGREWIETIPEEIMEKLNEKGKIVKWAPQQDVLKHRAIGGFLTHNGWSSTVESVCEAVPMICLPFRWDQMLNARFVSDVWMVGINLEDRVERNEIEGAIRRLLVEPEGEAIRERIEHLKEKVGRSFQQNGSAYQSLQNLIDYISSF</sequence>
<keyword evidence="3" id="KW-0808">Transferase</keyword>
<comment type="similarity">
    <text evidence="1">Belongs to the UDP-glycosyltransferase family.</text>
</comment>
<gene>
    <name evidence="4" type="ORF">C24_LOCUS21297</name>
</gene>
<dbReference type="PANTHER" id="PTHR11926:SF906">
    <property type="entry name" value="UDP-GLYCOSYLTRANSFERASE 76C3-RELATED"/>
    <property type="match status" value="1"/>
</dbReference>